<proteinExistence type="predicted"/>
<feature type="region of interest" description="Disordered" evidence="1">
    <location>
        <begin position="100"/>
        <end position="120"/>
    </location>
</feature>
<gene>
    <name evidence="2" type="ORF">EX30DRAFT_361007</name>
</gene>
<evidence type="ECO:0008006" key="4">
    <source>
        <dbReference type="Google" id="ProtNLM"/>
    </source>
</evidence>
<evidence type="ECO:0000256" key="1">
    <source>
        <dbReference type="SAM" id="MobiDB-lite"/>
    </source>
</evidence>
<sequence>MSTPPAPSATGPPPTHLQTLTLIELDIAHLLSTASTSIHNPTRTSIAEFHASLASISARLQRQVVALRAADIVVGLEPRGGDRVGREVERELWKEGLEAVEVGEREGEGESEGEGEIMRE</sequence>
<reference evidence="2 3" key="1">
    <citation type="submission" date="2019-04" db="EMBL/GenBank/DDBJ databases">
        <title>Comparative genomics and transcriptomics to analyze fruiting body development in filamentous ascomycetes.</title>
        <authorList>
            <consortium name="DOE Joint Genome Institute"/>
            <person name="Lutkenhaus R."/>
            <person name="Traeger S."/>
            <person name="Breuer J."/>
            <person name="Kuo A."/>
            <person name="Lipzen A."/>
            <person name="Pangilinan J."/>
            <person name="Dilworth D."/>
            <person name="Sandor L."/>
            <person name="Poggeler S."/>
            <person name="Barry K."/>
            <person name="Grigoriev I.V."/>
            <person name="Nowrousian M."/>
        </authorList>
    </citation>
    <scope>NUCLEOTIDE SEQUENCE [LARGE SCALE GENOMIC DNA]</scope>
    <source>
        <strain evidence="2 3">CBS 389.68</strain>
    </source>
</reference>
<dbReference type="EMBL" id="ML220112">
    <property type="protein sequence ID" value="TGZ85091.1"/>
    <property type="molecule type" value="Genomic_DNA"/>
</dbReference>
<dbReference type="STRING" id="341454.A0A4S2N714"/>
<evidence type="ECO:0000313" key="3">
    <source>
        <dbReference type="Proteomes" id="UP000298138"/>
    </source>
</evidence>
<organism evidence="2 3">
    <name type="scientific">Ascodesmis nigricans</name>
    <dbReference type="NCBI Taxonomy" id="341454"/>
    <lineage>
        <taxon>Eukaryota</taxon>
        <taxon>Fungi</taxon>
        <taxon>Dikarya</taxon>
        <taxon>Ascomycota</taxon>
        <taxon>Pezizomycotina</taxon>
        <taxon>Pezizomycetes</taxon>
        <taxon>Pezizales</taxon>
        <taxon>Ascodesmidaceae</taxon>
        <taxon>Ascodesmis</taxon>
    </lineage>
</organism>
<dbReference type="InParanoid" id="A0A4S2N714"/>
<protein>
    <recommendedName>
        <fullName evidence="4">Mediator of RNA polymerase II transcription subunit 11</fullName>
    </recommendedName>
</protein>
<evidence type="ECO:0000313" key="2">
    <source>
        <dbReference type="EMBL" id="TGZ85091.1"/>
    </source>
</evidence>
<feature type="compositionally biased region" description="Acidic residues" evidence="1">
    <location>
        <begin position="109"/>
        <end position="120"/>
    </location>
</feature>
<dbReference type="Proteomes" id="UP000298138">
    <property type="component" value="Unassembled WGS sequence"/>
</dbReference>
<keyword evidence="3" id="KW-1185">Reference proteome</keyword>
<dbReference type="AlphaFoldDB" id="A0A4S2N714"/>
<name>A0A4S2N714_9PEZI</name>
<accession>A0A4S2N714</accession>